<evidence type="ECO:0000313" key="2">
    <source>
        <dbReference type="Proteomes" id="UP001549321"/>
    </source>
</evidence>
<protein>
    <recommendedName>
        <fullName evidence="3">Glycosyltransferase</fullName>
    </recommendedName>
</protein>
<dbReference type="EMBL" id="JBEPSM010000001">
    <property type="protein sequence ID" value="MET4633099.1"/>
    <property type="molecule type" value="Genomic_DNA"/>
</dbReference>
<dbReference type="Pfam" id="PF03452">
    <property type="entry name" value="Anp1"/>
    <property type="match status" value="1"/>
</dbReference>
<keyword evidence="2" id="KW-1185">Reference proteome</keyword>
<dbReference type="RefSeq" id="WP_354549222.1">
    <property type="nucleotide sequence ID" value="NZ_JBEPSM010000001.1"/>
</dbReference>
<dbReference type="Pfam" id="PF04488">
    <property type="entry name" value="Gly_transf_sug"/>
    <property type="match status" value="1"/>
</dbReference>
<proteinExistence type="predicted"/>
<name>A0ABV2QVP7_9HYPH</name>
<comment type="caution">
    <text evidence="1">The sequence shown here is derived from an EMBL/GenBank/DDBJ whole genome shotgun (WGS) entry which is preliminary data.</text>
</comment>
<evidence type="ECO:0008006" key="3">
    <source>
        <dbReference type="Google" id="ProtNLM"/>
    </source>
</evidence>
<gene>
    <name evidence="1" type="ORF">ABIE08_001012</name>
</gene>
<organism evidence="1 2">
    <name type="scientific">Kaistia defluvii</name>
    <dbReference type="NCBI Taxonomy" id="410841"/>
    <lineage>
        <taxon>Bacteria</taxon>
        <taxon>Pseudomonadati</taxon>
        <taxon>Pseudomonadota</taxon>
        <taxon>Alphaproteobacteria</taxon>
        <taxon>Hyphomicrobiales</taxon>
        <taxon>Kaistiaceae</taxon>
        <taxon>Kaistia</taxon>
    </lineage>
</organism>
<dbReference type="CDD" id="cd00761">
    <property type="entry name" value="Glyco_tranf_GTA_type"/>
    <property type="match status" value="1"/>
</dbReference>
<dbReference type="InterPro" id="IPR052086">
    <property type="entry name" value="Mannan_Polymerase_Subunit"/>
</dbReference>
<dbReference type="InterPro" id="IPR029044">
    <property type="entry name" value="Nucleotide-diphossugar_trans"/>
</dbReference>
<evidence type="ECO:0000313" key="1">
    <source>
        <dbReference type="EMBL" id="MET4633099.1"/>
    </source>
</evidence>
<dbReference type="InterPro" id="IPR007577">
    <property type="entry name" value="GlycoTrfase_DXD_sugar-bd_CS"/>
</dbReference>
<sequence>MIPRIIHQTWRDRDIPPSLQAYVASWPRLHPGWEIRLWTDEDLAALVRQEYPHLAEQYFGYSRAIQRADLGRYLVLRSHGGVYADLDAEALRSFDVLLQQDRPLFAEEPRSHLAEKPAVVRGLTTRIVSNAVMVSPARHPFWDVVVDLAVHCRHALDPLDATGPFLLTGAVDAASVRIRPDVIPGYMFSPHDKYGRLCADRNDAVPALAQHHWCHTWIPDEKPLSRSVRIKTALRKARLRWRERRAQSPALREDAVDRVTLARNAPANGSVLIAIPVRNAAQTLDALFARILALDFPPERLSIALLVGNSTDDSLARIKAFLEENSHGRFRRATLLEQDFAIRGQGPRWSVALQRERRSRIARARNLLLRDGLQAEDWVLWIDADIIDFPTDTLKRLLAERARVVHPDSVRKAGGPSFDQNAWISVGEPEDHQWIKHVHDGLYQPPAHHLRLYMHDLRYLRRVPLESVGGTMLLVDANVHRAGIVFPETPYRRLIETEAFAALARRLGVDLVGLPQLQTLHADF</sequence>
<accession>A0ABV2QVP7</accession>
<dbReference type="PANTHER" id="PTHR43083:SF6">
    <property type="entry name" value="MANNAN POLYMERASE COMPLEXES SUBUNIT MNN9"/>
    <property type="match status" value="1"/>
</dbReference>
<dbReference type="SUPFAM" id="SSF53448">
    <property type="entry name" value="Nucleotide-diphospho-sugar transferases"/>
    <property type="match status" value="2"/>
</dbReference>
<dbReference type="Proteomes" id="UP001549321">
    <property type="component" value="Unassembled WGS sequence"/>
</dbReference>
<dbReference type="Gene3D" id="3.90.550.10">
    <property type="entry name" value="Spore Coat Polysaccharide Biosynthesis Protein SpsA, Chain A"/>
    <property type="match status" value="1"/>
</dbReference>
<reference evidence="1 2" key="1">
    <citation type="submission" date="2024-06" db="EMBL/GenBank/DDBJ databases">
        <title>Sorghum-associated microbial communities from plants grown in Nebraska, USA.</title>
        <authorList>
            <person name="Schachtman D."/>
        </authorList>
    </citation>
    <scope>NUCLEOTIDE SEQUENCE [LARGE SCALE GENOMIC DNA]</scope>
    <source>
        <strain evidence="1 2">3207</strain>
    </source>
</reference>
<dbReference type="PANTHER" id="PTHR43083">
    <property type="entry name" value="MANNAN POLYMERASE II"/>
    <property type="match status" value="1"/>
</dbReference>
<dbReference type="Gene3D" id="3.90.550.20">
    <property type="match status" value="1"/>
</dbReference>